<feature type="domain" description="A-kinase anchor protein 7-like phosphoesterase" evidence="2">
    <location>
        <begin position="303"/>
        <end position="507"/>
    </location>
</feature>
<dbReference type="Proteomes" id="UP001642540">
    <property type="component" value="Unassembled WGS sequence"/>
</dbReference>
<dbReference type="SUPFAM" id="SSF55144">
    <property type="entry name" value="LigT-like"/>
    <property type="match status" value="1"/>
</dbReference>
<feature type="compositionally biased region" description="Pro residues" evidence="1">
    <location>
        <begin position="41"/>
        <end position="53"/>
    </location>
</feature>
<comment type="caution">
    <text evidence="3">The sequence shown here is derived from an EMBL/GenBank/DDBJ whole genome shotgun (WGS) entry which is preliminary data.</text>
</comment>
<proteinExistence type="predicted"/>
<evidence type="ECO:0000313" key="4">
    <source>
        <dbReference type="Proteomes" id="UP001642540"/>
    </source>
</evidence>
<feature type="region of interest" description="Disordered" evidence="1">
    <location>
        <begin position="36"/>
        <end position="68"/>
    </location>
</feature>
<dbReference type="InterPro" id="IPR019510">
    <property type="entry name" value="AKAP7-like_phosphoesterase"/>
</dbReference>
<dbReference type="Gene3D" id="3.90.1140.10">
    <property type="entry name" value="Cyclic phosphodiesterase"/>
    <property type="match status" value="1"/>
</dbReference>
<feature type="compositionally biased region" description="Polar residues" evidence="1">
    <location>
        <begin position="537"/>
        <end position="546"/>
    </location>
</feature>
<dbReference type="InterPro" id="IPR052641">
    <property type="entry name" value="AKAP7_isoform_gamma"/>
</dbReference>
<keyword evidence="4" id="KW-1185">Reference proteome</keyword>
<dbReference type="Pfam" id="PF10469">
    <property type="entry name" value="AKAP7_NLS"/>
    <property type="match status" value="1"/>
</dbReference>
<feature type="compositionally biased region" description="Basic and acidic residues" evidence="1">
    <location>
        <begin position="196"/>
        <end position="207"/>
    </location>
</feature>
<evidence type="ECO:0000313" key="3">
    <source>
        <dbReference type="EMBL" id="CAL8125846.1"/>
    </source>
</evidence>
<feature type="compositionally biased region" description="Basic and acidic residues" evidence="1">
    <location>
        <begin position="244"/>
        <end position="270"/>
    </location>
</feature>
<gene>
    <name evidence="3" type="ORF">ODALV1_LOCUS21152</name>
</gene>
<evidence type="ECO:0000259" key="2">
    <source>
        <dbReference type="Pfam" id="PF10469"/>
    </source>
</evidence>
<organism evidence="3 4">
    <name type="scientific">Orchesella dallaii</name>
    <dbReference type="NCBI Taxonomy" id="48710"/>
    <lineage>
        <taxon>Eukaryota</taxon>
        <taxon>Metazoa</taxon>
        <taxon>Ecdysozoa</taxon>
        <taxon>Arthropoda</taxon>
        <taxon>Hexapoda</taxon>
        <taxon>Collembola</taxon>
        <taxon>Entomobryomorpha</taxon>
        <taxon>Entomobryoidea</taxon>
        <taxon>Orchesellidae</taxon>
        <taxon>Orchesellinae</taxon>
        <taxon>Orchesella</taxon>
    </lineage>
</organism>
<reference evidence="3 4" key="1">
    <citation type="submission" date="2024-08" db="EMBL/GenBank/DDBJ databases">
        <authorList>
            <person name="Cucini C."/>
            <person name="Frati F."/>
        </authorList>
    </citation>
    <scope>NUCLEOTIDE SEQUENCE [LARGE SCALE GENOMIC DNA]</scope>
</reference>
<dbReference type="EMBL" id="CAXLJM020000069">
    <property type="protein sequence ID" value="CAL8125846.1"/>
    <property type="molecule type" value="Genomic_DNA"/>
</dbReference>
<feature type="compositionally biased region" description="Basic residues" evidence="1">
    <location>
        <begin position="271"/>
        <end position="283"/>
    </location>
</feature>
<evidence type="ECO:0000256" key="1">
    <source>
        <dbReference type="SAM" id="MobiDB-lite"/>
    </source>
</evidence>
<name>A0ABP1REP0_9HEXA</name>
<feature type="region of interest" description="Disordered" evidence="1">
    <location>
        <begin position="537"/>
        <end position="565"/>
    </location>
</feature>
<dbReference type="PANTHER" id="PTHR15934:SF2">
    <property type="entry name" value="A-KINASE ANCHOR PROTEIN 7-LIKE PHOSPHOESTERASE DOMAIN-CONTAINING PROTEIN"/>
    <property type="match status" value="1"/>
</dbReference>
<feature type="compositionally biased region" description="Low complexity" evidence="1">
    <location>
        <begin position="552"/>
        <end position="565"/>
    </location>
</feature>
<sequence length="565" mass="62796">MWDLVTKLFWLPFDIMQRVSQRVLLIGRNVYGSMFGTRPAIKPPPTSPPPERSPSPQSTVTVTPTPSTSDISMKMDSALFPSALDNSPACTIEVSNVNTSLSSSLLSATAGITDGGIDVEQGISNNVVENNTKNSIVMLADCDMDMQVTFSSKINNLETECISAATVPVTHALAVENGQGRGATIALVEMTNEMDVMKGKRLREKEKRKPGRQAKTTNTSIQGSNDSSNTTTVAGDSAGTGPPSKKEKTSEQDSQGKAKSEASVTEEDKPKRKNKRRAKKKGKKDPDQGNNTEGEDMGVPSRPNFFIAIQISDKNILSKVSELQQKLSEKTLSPPWHNLTTTEIYRDAMIPVQKLHFTLHVMHLKGEEELQKAQQVLKECWSEVRQDYIDDPMDLTIEGLGHFKNNVLFAQIKEEKHILRLEKLSTLFQAKFEKLKIPGDPRPFKPHMTIAKISRSNKLHKKKIRVFPPEMWSGYEEAHFGVQHINSLQLLCMVGEDKLTGYYRCYGQQYFQDPLLLMKSPSSEVVTDALSENQVNMVPSSNNTINDHQRTQSQSDNSSSSEAKL</sequence>
<feature type="compositionally biased region" description="Low complexity" evidence="1">
    <location>
        <begin position="54"/>
        <end position="68"/>
    </location>
</feature>
<dbReference type="PANTHER" id="PTHR15934">
    <property type="entry name" value="RNA 2',3'-CYCLIC PHOSPHODIESTERASE"/>
    <property type="match status" value="1"/>
</dbReference>
<feature type="region of interest" description="Disordered" evidence="1">
    <location>
        <begin position="196"/>
        <end position="301"/>
    </location>
</feature>
<accession>A0ABP1REP0</accession>
<feature type="compositionally biased region" description="Polar residues" evidence="1">
    <location>
        <begin position="214"/>
        <end position="234"/>
    </location>
</feature>
<dbReference type="InterPro" id="IPR009097">
    <property type="entry name" value="Cyclic_Pdiesterase"/>
</dbReference>
<protein>
    <recommendedName>
        <fullName evidence="2">A-kinase anchor protein 7-like phosphoesterase domain-containing protein</fullName>
    </recommendedName>
</protein>